<sequence>MLELDVIIMPFFEERFDELSEQQQQDFINLLTCDDPDLFTWVMNTAAVK</sequence>
<dbReference type="Proteomes" id="UP000005953">
    <property type="component" value="Unassembled WGS sequence"/>
</dbReference>
<name>A4BKV7_9GAMM</name>
<evidence type="ECO:0000256" key="2">
    <source>
        <dbReference type="ARBA" id="ARBA00008571"/>
    </source>
</evidence>
<reference evidence="6 7" key="1">
    <citation type="submission" date="2006-02" db="EMBL/GenBank/DDBJ databases">
        <authorList>
            <person name="Pinhassi J."/>
            <person name="Pedros-Alio C."/>
            <person name="Ferriera S."/>
            <person name="Johnson J."/>
            <person name="Kravitz S."/>
            <person name="Halpern A."/>
            <person name="Remington K."/>
            <person name="Beeson K."/>
            <person name="Tran B."/>
            <person name="Rogers Y.-H."/>
            <person name="Friedman R."/>
            <person name="Venter J.C."/>
        </authorList>
    </citation>
    <scope>NUCLEOTIDE SEQUENCE [LARGE SCALE GENOMIC DNA]</scope>
    <source>
        <strain evidence="6 7">MED297</strain>
    </source>
</reference>
<evidence type="ECO:0000313" key="6">
    <source>
        <dbReference type="EMBL" id="EAR07238.1"/>
    </source>
</evidence>
<comment type="subcellular location">
    <subcellularLocation>
        <location evidence="1">Cytoplasm</location>
    </subcellularLocation>
</comment>
<dbReference type="Gene3D" id="1.10.150.250">
    <property type="entry name" value="Flavinator of succinate dehydrogenase"/>
    <property type="match status" value="1"/>
</dbReference>
<keyword evidence="5" id="KW-0143">Chaperone</keyword>
<evidence type="ECO:0000256" key="1">
    <source>
        <dbReference type="ARBA" id="ARBA00004496"/>
    </source>
</evidence>
<organism evidence="6 7">
    <name type="scientific">Reinekea blandensis MED297</name>
    <dbReference type="NCBI Taxonomy" id="314283"/>
    <lineage>
        <taxon>Bacteria</taxon>
        <taxon>Pseudomonadati</taxon>
        <taxon>Pseudomonadota</taxon>
        <taxon>Gammaproteobacteria</taxon>
        <taxon>Oceanospirillales</taxon>
        <taxon>Saccharospirillaceae</taxon>
        <taxon>Reinekea</taxon>
    </lineage>
</organism>
<keyword evidence="7" id="KW-1185">Reference proteome</keyword>
<gene>
    <name evidence="6" type="ORF">MED297_00195</name>
</gene>
<comment type="similarity">
    <text evidence="2">Belongs to the SdhE FAD assembly factor family.</text>
</comment>
<dbReference type="SUPFAM" id="SSF109910">
    <property type="entry name" value="YgfY-like"/>
    <property type="match status" value="1"/>
</dbReference>
<dbReference type="InterPro" id="IPR005631">
    <property type="entry name" value="SDH"/>
</dbReference>
<evidence type="ECO:0000256" key="4">
    <source>
        <dbReference type="ARBA" id="ARBA00022490"/>
    </source>
</evidence>
<accession>A4BKV7</accession>
<dbReference type="Pfam" id="PF03937">
    <property type="entry name" value="Sdh5"/>
    <property type="match status" value="1"/>
</dbReference>
<evidence type="ECO:0000256" key="5">
    <source>
        <dbReference type="ARBA" id="ARBA00023186"/>
    </source>
</evidence>
<dbReference type="AlphaFoldDB" id="A4BKV7"/>
<dbReference type="InterPro" id="IPR036714">
    <property type="entry name" value="SDH_sf"/>
</dbReference>
<dbReference type="PANTHER" id="PTHR39585">
    <property type="entry name" value="FAD ASSEMBLY FACTOR SDHE"/>
    <property type="match status" value="1"/>
</dbReference>
<dbReference type="STRING" id="314283.MED297_00195"/>
<protein>
    <recommendedName>
        <fullName evidence="3">FAD assembly factor SdhE</fullName>
    </recommendedName>
</protein>
<evidence type="ECO:0000256" key="3">
    <source>
        <dbReference type="ARBA" id="ARBA00019418"/>
    </source>
</evidence>
<proteinExistence type="inferred from homology"/>
<dbReference type="InterPro" id="IPR050531">
    <property type="entry name" value="SdhE_FAD_assembly_factor"/>
</dbReference>
<keyword evidence="4" id="KW-0963">Cytoplasm</keyword>
<dbReference type="EMBL" id="AAOE01000057">
    <property type="protein sequence ID" value="EAR07238.1"/>
    <property type="molecule type" value="Genomic_DNA"/>
</dbReference>
<dbReference type="PANTHER" id="PTHR39585:SF1">
    <property type="entry name" value="FAD ASSEMBLY FACTOR SDHE"/>
    <property type="match status" value="1"/>
</dbReference>
<comment type="caution">
    <text evidence="6">The sequence shown here is derived from an EMBL/GenBank/DDBJ whole genome shotgun (WGS) entry which is preliminary data.</text>
</comment>
<evidence type="ECO:0000313" key="7">
    <source>
        <dbReference type="Proteomes" id="UP000005953"/>
    </source>
</evidence>
<dbReference type="HOGENOM" id="CLU_3139936_0_0_6"/>
<dbReference type="GO" id="GO:0006105">
    <property type="term" value="P:succinate metabolic process"/>
    <property type="evidence" value="ECO:0007669"/>
    <property type="project" value="TreeGrafter"/>
</dbReference>
<dbReference type="GO" id="GO:0005737">
    <property type="term" value="C:cytoplasm"/>
    <property type="evidence" value="ECO:0007669"/>
    <property type="project" value="UniProtKB-SubCell"/>
</dbReference>